<dbReference type="AlphaFoldDB" id="A0A285E8K0"/>
<protein>
    <submittedName>
        <fullName evidence="8">Predicted arabinose efflux permease, MFS family</fullName>
    </submittedName>
</protein>
<dbReference type="InterPro" id="IPR036259">
    <property type="entry name" value="MFS_trans_sf"/>
</dbReference>
<evidence type="ECO:0000256" key="3">
    <source>
        <dbReference type="ARBA" id="ARBA00022475"/>
    </source>
</evidence>
<proteinExistence type="predicted"/>
<feature type="transmembrane region" description="Helical" evidence="7">
    <location>
        <begin position="356"/>
        <end position="376"/>
    </location>
</feature>
<dbReference type="InterPro" id="IPR010290">
    <property type="entry name" value="TM_effector"/>
</dbReference>
<evidence type="ECO:0000256" key="1">
    <source>
        <dbReference type="ARBA" id="ARBA00004651"/>
    </source>
</evidence>
<evidence type="ECO:0000313" key="8">
    <source>
        <dbReference type="EMBL" id="SNX95337.1"/>
    </source>
</evidence>
<reference evidence="8 9" key="1">
    <citation type="submission" date="2017-09" db="EMBL/GenBank/DDBJ databases">
        <authorList>
            <person name="Ehlers B."/>
            <person name="Leendertz F.H."/>
        </authorList>
    </citation>
    <scope>NUCLEOTIDE SEQUENCE [LARGE SCALE GENOMIC DNA]</scope>
    <source>
        <strain evidence="8 9">DSM 46844</strain>
    </source>
</reference>
<feature type="transmembrane region" description="Helical" evidence="7">
    <location>
        <begin position="296"/>
        <end position="315"/>
    </location>
</feature>
<keyword evidence="9" id="KW-1185">Reference proteome</keyword>
<feature type="transmembrane region" description="Helical" evidence="7">
    <location>
        <begin position="80"/>
        <end position="101"/>
    </location>
</feature>
<dbReference type="GO" id="GO:0005886">
    <property type="term" value="C:plasma membrane"/>
    <property type="evidence" value="ECO:0007669"/>
    <property type="project" value="UniProtKB-SubCell"/>
</dbReference>
<keyword evidence="6 7" id="KW-0472">Membrane</keyword>
<evidence type="ECO:0000256" key="6">
    <source>
        <dbReference type="ARBA" id="ARBA00023136"/>
    </source>
</evidence>
<dbReference type="PANTHER" id="PTHR23513:SF11">
    <property type="entry name" value="STAPHYLOFERRIN A TRANSPORTER"/>
    <property type="match status" value="1"/>
</dbReference>
<organism evidence="8 9">
    <name type="scientific">Geodermatophilus sabuli</name>
    <dbReference type="NCBI Taxonomy" id="1564158"/>
    <lineage>
        <taxon>Bacteria</taxon>
        <taxon>Bacillati</taxon>
        <taxon>Actinomycetota</taxon>
        <taxon>Actinomycetes</taxon>
        <taxon>Geodermatophilales</taxon>
        <taxon>Geodermatophilaceae</taxon>
        <taxon>Geodermatophilus</taxon>
    </lineage>
</organism>
<evidence type="ECO:0000256" key="7">
    <source>
        <dbReference type="SAM" id="Phobius"/>
    </source>
</evidence>
<comment type="subcellular location">
    <subcellularLocation>
        <location evidence="1">Cell membrane</location>
        <topology evidence="1">Multi-pass membrane protein</topology>
    </subcellularLocation>
</comment>
<evidence type="ECO:0000256" key="2">
    <source>
        <dbReference type="ARBA" id="ARBA00022448"/>
    </source>
</evidence>
<dbReference type="Proteomes" id="UP000219514">
    <property type="component" value="Unassembled WGS sequence"/>
</dbReference>
<feature type="transmembrane region" description="Helical" evidence="7">
    <location>
        <begin position="235"/>
        <end position="257"/>
    </location>
</feature>
<dbReference type="Gene3D" id="1.20.1250.20">
    <property type="entry name" value="MFS general substrate transporter like domains"/>
    <property type="match status" value="1"/>
</dbReference>
<sequence length="429" mass="43549">MSGLPRALTPLRHPRYRLLAASLALSLLTNSTFAVAVVWQVVALDGGPAELSLVSGLAAAGMLASTLLGGALADRVPQRHVLLAVALVQTVGTALVAALSLAGVLTLWQLAVVALAGGLANGCYYPAYSALVPALLPEDELLPANGLEGTMRPVLYQATGPALAGGLIAGTSPGVALAVTAGAALGAALCVAALPATPVRREPGAAPAHPVRGLVADVREGFTYVVATPWLRATLLFASLMLLVMIGPFEVLAPFAIKDRAGGGPFQHALVLAAFGVGGALGSMTVASLRLPRRYLTVMTLLWGLGCVPLVVFGTTTSLGVMIAAGLVTGGTAQAGMVIWGTLLQRRVPPALLGRVSSLDFFVSTAFMPLSMALAGPVSELIGLPATFLVAGLVPAVLAVVVLLAARLPADELAHPLARRSNPQVSERA</sequence>
<feature type="transmembrane region" description="Helical" evidence="7">
    <location>
        <begin position="269"/>
        <end position="289"/>
    </location>
</feature>
<evidence type="ECO:0000256" key="4">
    <source>
        <dbReference type="ARBA" id="ARBA00022692"/>
    </source>
</evidence>
<name>A0A285E8K0_9ACTN</name>
<feature type="transmembrane region" description="Helical" evidence="7">
    <location>
        <begin position="52"/>
        <end position="73"/>
    </location>
</feature>
<dbReference type="Pfam" id="PF05977">
    <property type="entry name" value="MFS_3"/>
    <property type="match status" value="1"/>
</dbReference>
<dbReference type="PANTHER" id="PTHR23513">
    <property type="entry name" value="INTEGRAL MEMBRANE EFFLUX PROTEIN-RELATED"/>
    <property type="match status" value="1"/>
</dbReference>
<gene>
    <name evidence="8" type="ORF">SAMN06893097_10231</name>
</gene>
<feature type="transmembrane region" description="Helical" evidence="7">
    <location>
        <begin position="321"/>
        <end position="344"/>
    </location>
</feature>
<dbReference type="RefSeq" id="WP_097205247.1">
    <property type="nucleotide sequence ID" value="NZ_JACHXB010000003.1"/>
</dbReference>
<keyword evidence="3" id="KW-1003">Cell membrane</keyword>
<dbReference type="EMBL" id="OBDO01000002">
    <property type="protein sequence ID" value="SNX95337.1"/>
    <property type="molecule type" value="Genomic_DNA"/>
</dbReference>
<evidence type="ECO:0000256" key="5">
    <source>
        <dbReference type="ARBA" id="ARBA00022989"/>
    </source>
</evidence>
<keyword evidence="4 7" id="KW-0812">Transmembrane</keyword>
<feature type="transmembrane region" description="Helical" evidence="7">
    <location>
        <begin position="382"/>
        <end position="406"/>
    </location>
</feature>
<dbReference type="CDD" id="cd06173">
    <property type="entry name" value="MFS_MefA_like"/>
    <property type="match status" value="1"/>
</dbReference>
<accession>A0A285E8K0</accession>
<evidence type="ECO:0000313" key="9">
    <source>
        <dbReference type="Proteomes" id="UP000219514"/>
    </source>
</evidence>
<keyword evidence="2" id="KW-0813">Transport</keyword>
<keyword evidence="5 7" id="KW-1133">Transmembrane helix</keyword>
<dbReference type="OrthoDB" id="69054at2"/>
<feature type="transmembrane region" description="Helical" evidence="7">
    <location>
        <begin position="107"/>
        <end position="127"/>
    </location>
</feature>
<dbReference type="SUPFAM" id="SSF103473">
    <property type="entry name" value="MFS general substrate transporter"/>
    <property type="match status" value="1"/>
</dbReference>